<evidence type="ECO:0000256" key="1">
    <source>
        <dbReference type="SAM" id="MobiDB-lite"/>
    </source>
</evidence>
<comment type="caution">
    <text evidence="3">The sequence shown here is derived from an EMBL/GenBank/DDBJ whole genome shotgun (WGS) entry which is preliminary data.</text>
</comment>
<gene>
    <name evidence="3" type="ORF">BN381_10127</name>
</gene>
<evidence type="ECO:0000313" key="4">
    <source>
        <dbReference type="Proteomes" id="UP000018291"/>
    </source>
</evidence>
<proteinExistence type="predicted"/>
<protein>
    <submittedName>
        <fullName evidence="3">Uncharacterized protein</fullName>
    </submittedName>
</protein>
<keyword evidence="2" id="KW-0812">Transmembrane</keyword>
<feature type="region of interest" description="Disordered" evidence="1">
    <location>
        <begin position="35"/>
        <end position="92"/>
    </location>
</feature>
<name>R4YY89_9ACTN</name>
<accession>R4YY89</accession>
<dbReference type="AlphaFoldDB" id="R4YY89"/>
<dbReference type="HOGENOM" id="CLU_1007168_0_0_11"/>
<evidence type="ECO:0000313" key="3">
    <source>
        <dbReference type="EMBL" id="CCM61896.1"/>
    </source>
</evidence>
<dbReference type="Proteomes" id="UP000018291">
    <property type="component" value="Unassembled WGS sequence"/>
</dbReference>
<feature type="compositionally biased region" description="Low complexity" evidence="1">
    <location>
        <begin position="50"/>
        <end position="72"/>
    </location>
</feature>
<evidence type="ECO:0000256" key="2">
    <source>
        <dbReference type="SAM" id="Phobius"/>
    </source>
</evidence>
<feature type="transmembrane region" description="Helical" evidence="2">
    <location>
        <begin position="12"/>
        <end position="31"/>
    </location>
</feature>
<dbReference type="RefSeq" id="WP_012222774.1">
    <property type="nucleotide sequence ID" value="NZ_HG422565.1"/>
</dbReference>
<reference evidence="3 4" key="1">
    <citation type="journal article" date="2013" name="ISME J.">
        <title>Metabolic model for the filamentous 'Candidatus Microthrix parvicella' based on genomic and metagenomic analyses.</title>
        <authorList>
            <person name="Jon McIlroy S."/>
            <person name="Kristiansen R."/>
            <person name="Albertsen M."/>
            <person name="Michael Karst S."/>
            <person name="Rossetti S."/>
            <person name="Lund Nielsen J."/>
            <person name="Tandoi V."/>
            <person name="James Seviour R."/>
            <person name="Nielsen P.H."/>
        </authorList>
    </citation>
    <scope>NUCLEOTIDE SEQUENCE [LARGE SCALE GENOMIC DNA]</scope>
    <source>
        <strain evidence="3 4">RN1</strain>
    </source>
</reference>
<dbReference type="EMBL" id="CANL01000001">
    <property type="protein sequence ID" value="CCM61896.1"/>
    <property type="molecule type" value="Genomic_DNA"/>
</dbReference>
<sequence>MGGYTGSNGSGAAAWIFLALVVTLVAVACGAREDPGISPVATGSTPTIEPSAVPATTTAPTTASIASTTTSGAGNGSLPPTSAPSAERRADGTVVSAGGYRAKTPAVARGLLLEPTWTDEQQEAADVIHRYLDAMVITITDRRPDTTIPTSMTDLERPDLNPAGLRQLQTQNVVRGNTRIGQYWVEPPESESAFWVFGLTELKKGRLQVALCEYNDFRYQSLKTDEILDSGTSSSFWDGQMAPTEPGWRVVAFVKTHAKNGRTGCASNEPSLQLPE</sequence>
<keyword evidence="2" id="KW-0472">Membrane</keyword>
<dbReference type="STRING" id="1229780.BN381_10127"/>
<keyword evidence="2" id="KW-1133">Transmembrane helix</keyword>
<keyword evidence="4" id="KW-1185">Reference proteome</keyword>
<organism evidence="3 4">
    <name type="scientific">Candidatus Neomicrothrix parvicella RN1</name>
    <dbReference type="NCBI Taxonomy" id="1229780"/>
    <lineage>
        <taxon>Bacteria</taxon>
        <taxon>Bacillati</taxon>
        <taxon>Actinomycetota</taxon>
        <taxon>Acidimicrobiia</taxon>
        <taxon>Acidimicrobiales</taxon>
        <taxon>Microthrixaceae</taxon>
        <taxon>Candidatus Neomicrothrix</taxon>
    </lineage>
</organism>